<protein>
    <recommendedName>
        <fullName evidence="4">Porin</fullName>
    </recommendedName>
</protein>
<keyword evidence="3" id="KW-1185">Reference proteome</keyword>
<dbReference type="Proteomes" id="UP000199524">
    <property type="component" value="Chromosome I"/>
</dbReference>
<evidence type="ECO:0000313" key="2">
    <source>
        <dbReference type="EMBL" id="SDT06945.1"/>
    </source>
</evidence>
<sequence length="295" mass="32398">MCKAHVHYSLAVILLPLLSPAFAVADEDTTASYAIDVTARLASDNRTRGVSDSLNRPGAKVTVQIAHESGLVALAEFTTVSKKQFLGGDGAGVLLAGGYRFGNPDVWHFGVGLASEMFPGAQFKAPNRFDFDTFTPTDEHSTNYNSQFAVLEVGYGALEGRIAQVLSKTYRGANTGGVCGAMLQYSNDPTKALECYARGEKNSRGSTLYDLDYKYSLAHNTQLKLHAGYQQIANFSEANFSDYGVGLTHRHWGFDWGVDWVSPHTRARELYEVQDGDHVRSTDDSRWVFSVSRLF</sequence>
<dbReference type="GeneID" id="300208762"/>
<dbReference type="EMBL" id="LT629777">
    <property type="protein sequence ID" value="SDT06945.1"/>
    <property type="molecule type" value="Genomic_DNA"/>
</dbReference>
<keyword evidence="1" id="KW-0732">Signal</keyword>
<dbReference type="Pfam" id="PF09694">
    <property type="entry name" value="Gcw_chp"/>
    <property type="match status" value="1"/>
</dbReference>
<proteinExistence type="predicted"/>
<evidence type="ECO:0008006" key="4">
    <source>
        <dbReference type="Google" id="ProtNLM"/>
    </source>
</evidence>
<evidence type="ECO:0000313" key="3">
    <source>
        <dbReference type="Proteomes" id="UP000199524"/>
    </source>
</evidence>
<feature type="chain" id="PRO_5009265389" description="Porin" evidence="1">
    <location>
        <begin position="26"/>
        <end position="295"/>
    </location>
</feature>
<gene>
    <name evidence="2" type="ORF">SAMN05216598_3844</name>
</gene>
<feature type="signal peptide" evidence="1">
    <location>
        <begin position="1"/>
        <end position="25"/>
    </location>
</feature>
<dbReference type="AlphaFoldDB" id="A0A1H1XCD8"/>
<reference evidence="3" key="1">
    <citation type="submission" date="2016-10" db="EMBL/GenBank/DDBJ databases">
        <authorList>
            <person name="Varghese N."/>
            <person name="Submissions S."/>
        </authorList>
    </citation>
    <scope>NUCLEOTIDE SEQUENCE [LARGE SCALE GENOMIC DNA]</scope>
    <source>
        <strain evidence="3">ATCC 23835</strain>
    </source>
</reference>
<accession>A0A1H1XCD8</accession>
<organism evidence="2 3">
    <name type="scientific">Pseudomonas asplenii</name>
    <dbReference type="NCBI Taxonomy" id="53407"/>
    <lineage>
        <taxon>Bacteria</taxon>
        <taxon>Pseudomonadati</taxon>
        <taxon>Pseudomonadota</taxon>
        <taxon>Gammaproteobacteria</taxon>
        <taxon>Pseudomonadales</taxon>
        <taxon>Pseudomonadaceae</taxon>
        <taxon>Pseudomonas</taxon>
    </lineage>
</organism>
<name>A0A1H1XCD8_9PSED</name>
<dbReference type="InterPro" id="IPR010239">
    <property type="entry name" value="CHP02001"/>
</dbReference>
<evidence type="ECO:0000256" key="1">
    <source>
        <dbReference type="SAM" id="SignalP"/>
    </source>
</evidence>
<dbReference type="RefSeq" id="WP_090207583.1">
    <property type="nucleotide sequence ID" value="NZ_LT629777.1"/>
</dbReference>